<dbReference type="AlphaFoldDB" id="A0A2N7U9M6"/>
<proteinExistence type="predicted"/>
<protein>
    <submittedName>
        <fullName evidence="2">Uncharacterized protein</fullName>
    </submittedName>
</protein>
<sequence>MPIDAAVNRTTTAMRLMLTLLAMLVLAGCAGTPQFTELRTSVTPPAELEPSADAELSVRLHDASGTLAETSLGQLSSGPWPVVLRYDSRSLEEARAPQLSAELRQQGRLTHVTEEPVLLRADASDESITLPLSPRPGTSPP</sequence>
<evidence type="ECO:0000313" key="3">
    <source>
        <dbReference type="Proteomes" id="UP000235803"/>
    </source>
</evidence>
<name>A0A2N7U9M6_9GAMM</name>
<dbReference type="InterPro" id="IPR039366">
    <property type="entry name" value="Pilotin"/>
</dbReference>
<evidence type="ECO:0000256" key="1">
    <source>
        <dbReference type="SAM" id="MobiDB-lite"/>
    </source>
</evidence>
<accession>A0A2N7U9M6</accession>
<dbReference type="EMBL" id="PNRF01000009">
    <property type="protein sequence ID" value="PMR77122.1"/>
    <property type="molecule type" value="Genomic_DNA"/>
</dbReference>
<organism evidence="2 3">
    <name type="scientific">Billgrantia endophytica</name>
    <dbReference type="NCBI Taxonomy" id="2033802"/>
    <lineage>
        <taxon>Bacteria</taxon>
        <taxon>Pseudomonadati</taxon>
        <taxon>Pseudomonadota</taxon>
        <taxon>Gammaproteobacteria</taxon>
        <taxon>Oceanospirillales</taxon>
        <taxon>Halomonadaceae</taxon>
        <taxon>Billgrantia</taxon>
    </lineage>
</organism>
<dbReference type="OrthoDB" id="6169270at2"/>
<dbReference type="Pfam" id="PF09619">
    <property type="entry name" value="YscW"/>
    <property type="match status" value="1"/>
</dbReference>
<evidence type="ECO:0000313" key="2">
    <source>
        <dbReference type="EMBL" id="PMR77122.1"/>
    </source>
</evidence>
<feature type="region of interest" description="Disordered" evidence="1">
    <location>
        <begin position="121"/>
        <end position="141"/>
    </location>
</feature>
<reference evidence="2 3" key="1">
    <citation type="submission" date="2018-01" db="EMBL/GenBank/DDBJ databases">
        <title>Halomonas endophytica sp. nov., isolated from storage liquid in the stems of Populus euphratica.</title>
        <authorList>
            <person name="Chen C."/>
        </authorList>
    </citation>
    <scope>NUCLEOTIDE SEQUENCE [LARGE SCALE GENOMIC DNA]</scope>
    <source>
        <strain evidence="2 3">MC28</strain>
    </source>
</reference>
<dbReference type="Proteomes" id="UP000235803">
    <property type="component" value="Unassembled WGS sequence"/>
</dbReference>
<comment type="caution">
    <text evidence="2">The sequence shown here is derived from an EMBL/GenBank/DDBJ whole genome shotgun (WGS) entry which is preliminary data.</text>
</comment>
<gene>
    <name evidence="2" type="ORF">C1H69_03700</name>
</gene>
<keyword evidence="3" id="KW-1185">Reference proteome</keyword>